<dbReference type="Gene3D" id="2.40.50.100">
    <property type="match status" value="1"/>
</dbReference>
<dbReference type="STRING" id="425400.LS65_00435"/>
<evidence type="ECO:0000256" key="1">
    <source>
        <dbReference type="ARBA" id="ARBA00009477"/>
    </source>
</evidence>
<feature type="domain" description="Multidrug resistance protein MdtA-like barrel-sandwich hybrid" evidence="3">
    <location>
        <begin position="35"/>
        <end position="147"/>
    </location>
</feature>
<evidence type="ECO:0000313" key="4">
    <source>
        <dbReference type="EMBL" id="TLE00119.1"/>
    </source>
</evidence>
<keyword evidence="5" id="KW-1185">Reference proteome</keyword>
<dbReference type="InterPro" id="IPR058625">
    <property type="entry name" value="MdtA-like_BSH"/>
</dbReference>
<dbReference type="Proteomes" id="UP000029707">
    <property type="component" value="Unassembled WGS sequence"/>
</dbReference>
<organism evidence="4 5">
    <name type="scientific">Helicobacter japonicus</name>
    <dbReference type="NCBI Taxonomy" id="425400"/>
    <lineage>
        <taxon>Bacteria</taxon>
        <taxon>Pseudomonadati</taxon>
        <taxon>Campylobacterota</taxon>
        <taxon>Epsilonproteobacteria</taxon>
        <taxon>Campylobacterales</taxon>
        <taxon>Helicobacteraceae</taxon>
        <taxon>Helicobacter</taxon>
    </lineage>
</organism>
<proteinExistence type="inferred from homology"/>
<dbReference type="RefSeq" id="WP_034360398.1">
    <property type="nucleotide sequence ID" value="NZ_CAJUDB010000014.1"/>
</dbReference>
<dbReference type="GO" id="GO:1990281">
    <property type="term" value="C:efflux pump complex"/>
    <property type="evidence" value="ECO:0007669"/>
    <property type="project" value="TreeGrafter"/>
</dbReference>
<evidence type="ECO:0000259" key="3">
    <source>
        <dbReference type="Pfam" id="PF25917"/>
    </source>
</evidence>
<name>A0A4U8TKI1_9HELI</name>
<dbReference type="EMBL" id="JRMQ02000014">
    <property type="protein sequence ID" value="TLE00119.1"/>
    <property type="molecule type" value="Genomic_DNA"/>
</dbReference>
<accession>A0A4U8TKI1</accession>
<feature type="coiled-coil region" evidence="2">
    <location>
        <begin position="63"/>
        <end position="130"/>
    </location>
</feature>
<dbReference type="Pfam" id="PF25917">
    <property type="entry name" value="BSH_RND"/>
    <property type="match status" value="1"/>
</dbReference>
<gene>
    <name evidence="4" type="ORF">LS65_008515</name>
</gene>
<dbReference type="NCBIfam" id="TIGR01730">
    <property type="entry name" value="RND_mfp"/>
    <property type="match status" value="1"/>
</dbReference>
<dbReference type="Gene3D" id="2.40.30.170">
    <property type="match status" value="1"/>
</dbReference>
<evidence type="ECO:0000256" key="2">
    <source>
        <dbReference type="SAM" id="Coils"/>
    </source>
</evidence>
<reference evidence="4 5" key="1">
    <citation type="journal article" date="2014" name="Genome Announc.">
        <title>Draft genome sequences of eight enterohepatic helicobacter species isolated from both laboratory and wild rodents.</title>
        <authorList>
            <person name="Sheh A."/>
            <person name="Shen Z."/>
            <person name="Fox J.G."/>
        </authorList>
    </citation>
    <scope>NUCLEOTIDE SEQUENCE [LARGE SCALE GENOMIC DNA]</scope>
    <source>
        <strain evidence="4 5">MIT 01-6451</strain>
    </source>
</reference>
<sequence>MKLIIMICMGLCFIACGDSKKFDAMGIFESDEILISSEISGKILDFNVKEGDKLTNGELLGHIDSLQLELKEKKIQLELQNALIEQKRFEKLYQANAGTKQNLDNANLKVSLLEQELQILQDQIERAQIRSPIDGVVLEKYAFSGELSTPNKILLRVADTQTLRLKAYVNSVDLSRLKLGDEVRVFSDFGKEYKEYKGIITWIASEAEFTPKTIMTKDERENLVYAVKVDVQNDGYLKIGSYGEIILESEK</sequence>
<comment type="caution">
    <text evidence="4">The sequence shown here is derived from an EMBL/GenBank/DDBJ whole genome shotgun (WGS) entry which is preliminary data.</text>
</comment>
<dbReference type="InterPro" id="IPR006143">
    <property type="entry name" value="RND_pump_MFP"/>
</dbReference>
<dbReference type="OrthoDB" id="9778236at2"/>
<protein>
    <submittedName>
        <fullName evidence="4">Efflux RND transporter periplasmic adaptor subunit</fullName>
    </submittedName>
</protein>
<keyword evidence="2" id="KW-0175">Coiled coil</keyword>
<dbReference type="GO" id="GO:0015562">
    <property type="term" value="F:efflux transmembrane transporter activity"/>
    <property type="evidence" value="ECO:0007669"/>
    <property type="project" value="TreeGrafter"/>
</dbReference>
<dbReference type="SUPFAM" id="SSF111369">
    <property type="entry name" value="HlyD-like secretion proteins"/>
    <property type="match status" value="1"/>
</dbReference>
<evidence type="ECO:0000313" key="5">
    <source>
        <dbReference type="Proteomes" id="UP000029707"/>
    </source>
</evidence>
<dbReference type="PANTHER" id="PTHR30469">
    <property type="entry name" value="MULTIDRUG RESISTANCE PROTEIN MDTA"/>
    <property type="match status" value="1"/>
</dbReference>
<dbReference type="PANTHER" id="PTHR30469:SF15">
    <property type="entry name" value="HLYD FAMILY OF SECRETION PROTEINS"/>
    <property type="match status" value="1"/>
</dbReference>
<comment type="similarity">
    <text evidence="1">Belongs to the membrane fusion protein (MFP) (TC 8.A.1) family.</text>
</comment>
<dbReference type="AlphaFoldDB" id="A0A4U8TKI1"/>